<proteinExistence type="predicted"/>
<dbReference type="PANTHER" id="PTHR12042">
    <property type="entry name" value="LACTOSYLCERAMIDE 4-ALPHA-GALACTOSYLTRANSFERASE ALPHA- 1,4-GALACTOSYLTRANSFERASE"/>
    <property type="match status" value="1"/>
</dbReference>
<gene>
    <name evidence="1" type="ORF">Q4481_09465</name>
</gene>
<reference evidence="1" key="2">
    <citation type="submission" date="2023-07" db="EMBL/GenBank/DDBJ databases">
        <authorList>
            <person name="Shen H."/>
        </authorList>
    </citation>
    <scope>NUCLEOTIDE SEQUENCE</scope>
    <source>
        <strain evidence="1">TNR-22</strain>
    </source>
</reference>
<keyword evidence="2" id="KW-1185">Reference proteome</keyword>
<evidence type="ECO:0008006" key="3">
    <source>
        <dbReference type="Google" id="ProtNLM"/>
    </source>
</evidence>
<organism evidence="1 2">
    <name type="scientific">Rhizobium alvei</name>
    <dbReference type="NCBI Taxonomy" id="1132659"/>
    <lineage>
        <taxon>Bacteria</taxon>
        <taxon>Pseudomonadati</taxon>
        <taxon>Pseudomonadota</taxon>
        <taxon>Alphaproteobacteria</taxon>
        <taxon>Hyphomicrobiales</taxon>
        <taxon>Rhizobiaceae</taxon>
        <taxon>Rhizobium/Agrobacterium group</taxon>
        <taxon>Rhizobium</taxon>
    </lineage>
</organism>
<name>A0ABT8YKS9_9HYPH</name>
<dbReference type="Proteomes" id="UP001174932">
    <property type="component" value="Unassembled WGS sequence"/>
</dbReference>
<dbReference type="InterPro" id="IPR051981">
    <property type="entry name" value="Glycosyltransf_32"/>
</dbReference>
<accession>A0ABT8YKS9</accession>
<dbReference type="Gene3D" id="3.90.550.20">
    <property type="match status" value="1"/>
</dbReference>
<dbReference type="PANTHER" id="PTHR12042:SF21">
    <property type="entry name" value="ALPHA1,4-GALACTOSYLTRANSFERASE 1-RELATED"/>
    <property type="match status" value="1"/>
</dbReference>
<comment type="caution">
    <text evidence="1">The sequence shown here is derived from an EMBL/GenBank/DDBJ whole genome shotgun (WGS) entry which is preliminary data.</text>
</comment>
<protein>
    <recommendedName>
        <fullName evidence="3">Galactosyltransferase Lgt5</fullName>
    </recommendedName>
</protein>
<evidence type="ECO:0000313" key="1">
    <source>
        <dbReference type="EMBL" id="MDO6964184.1"/>
    </source>
</evidence>
<dbReference type="SUPFAM" id="SSF53448">
    <property type="entry name" value="Nucleotide-diphospho-sugar transferases"/>
    <property type="match status" value="1"/>
</dbReference>
<sequence length="270" mass="30182">MTDTLATFWFGAPLGIIEQISALSVIAAGHKLVIYTTDELKGVPPGIEIRPAREILDSEIVRHRKTGSAALHSDLFRYALLNKTDATWVDLDIVLLRPLPSDKPYLFGYESANEVNGAVLRLPKSSAALRELSLYNVDTRGYPATLRGFRRFKYIVKSLGMGLHISDWPWGSVGPRALTHHLGKTGEIREALGINAFYPIAFEQAKRFATPDDLSLTSFPEETLAVHLWGKALRNHLRDKCGGRVPERSFLDLAADHFGRRFDFEIARTL</sequence>
<dbReference type="RefSeq" id="WP_304376114.1">
    <property type="nucleotide sequence ID" value="NZ_JAUOZU010000007.1"/>
</dbReference>
<evidence type="ECO:0000313" key="2">
    <source>
        <dbReference type="Proteomes" id="UP001174932"/>
    </source>
</evidence>
<dbReference type="EMBL" id="JAUOZU010000007">
    <property type="protein sequence ID" value="MDO6964184.1"/>
    <property type="molecule type" value="Genomic_DNA"/>
</dbReference>
<dbReference type="InterPro" id="IPR029044">
    <property type="entry name" value="Nucleotide-diphossugar_trans"/>
</dbReference>
<reference evidence="1" key="1">
    <citation type="journal article" date="2015" name="Int. J. Syst. Evol. Microbiol.">
        <title>Rhizobium alvei sp. nov., isolated from a freshwater river.</title>
        <authorList>
            <person name="Sheu S.Y."/>
            <person name="Huang H.W."/>
            <person name="Young C.C."/>
            <person name="Chen W.M."/>
        </authorList>
    </citation>
    <scope>NUCLEOTIDE SEQUENCE</scope>
    <source>
        <strain evidence="1">TNR-22</strain>
    </source>
</reference>